<evidence type="ECO:0000256" key="6">
    <source>
        <dbReference type="SAM" id="Phobius"/>
    </source>
</evidence>
<evidence type="ECO:0000313" key="7">
    <source>
        <dbReference type="EMBL" id="KIP07861.1"/>
    </source>
</evidence>
<dbReference type="Proteomes" id="UP000053257">
    <property type="component" value="Unassembled WGS sequence"/>
</dbReference>
<dbReference type="OrthoDB" id="3639251at2759"/>
<evidence type="ECO:0000256" key="3">
    <source>
        <dbReference type="ARBA" id="ARBA00022692"/>
    </source>
</evidence>
<evidence type="ECO:0000256" key="5">
    <source>
        <dbReference type="ARBA" id="ARBA00023136"/>
    </source>
</evidence>
<dbReference type="PANTHER" id="PTHR43791:SF49">
    <property type="entry name" value="TRANSPORTER, PUTATIVE (AFU_ORTHOLOGUE AFUA_4G04250)-RELATED"/>
    <property type="match status" value="1"/>
</dbReference>
<feature type="transmembrane region" description="Helical" evidence="6">
    <location>
        <begin position="16"/>
        <end position="35"/>
    </location>
</feature>
<dbReference type="STRING" id="745531.A0A0C3RZM3"/>
<feature type="transmembrane region" description="Helical" evidence="6">
    <location>
        <begin position="113"/>
        <end position="131"/>
    </location>
</feature>
<evidence type="ECO:0008006" key="9">
    <source>
        <dbReference type="Google" id="ProtNLM"/>
    </source>
</evidence>
<evidence type="ECO:0000256" key="1">
    <source>
        <dbReference type="ARBA" id="ARBA00004141"/>
    </source>
</evidence>
<dbReference type="PANTHER" id="PTHR43791">
    <property type="entry name" value="PERMEASE-RELATED"/>
    <property type="match status" value="1"/>
</dbReference>
<dbReference type="EMBL" id="KN840489">
    <property type="protein sequence ID" value="KIP07861.1"/>
    <property type="molecule type" value="Genomic_DNA"/>
</dbReference>
<dbReference type="HOGENOM" id="CLU_148824_0_0_1"/>
<comment type="subcellular location">
    <subcellularLocation>
        <location evidence="1">Membrane</location>
        <topology evidence="1">Multi-pass membrane protein</topology>
    </subcellularLocation>
</comment>
<protein>
    <recommendedName>
        <fullName evidence="9">Major facilitator superfamily (MFS) profile domain-containing protein</fullName>
    </recommendedName>
</protein>
<sequence>MTLVAWQADKRGVRSWAALSCFVLSGIGFVVQGALPSHAFKARYAALCVTVPFIFATNPPQLSWLTANIADTGVMTLALPLNQSIGQIGQLIGIYIYKPSEAPAYPTGHFTNAGFLLTGAAVTLLLCYIYTRRNGVLQSGERRWQL</sequence>
<reference evidence="7 8" key="1">
    <citation type="journal article" date="2014" name="PLoS Genet.">
        <title>Analysis of the Phlebiopsis gigantea genome, transcriptome and secretome provides insight into its pioneer colonization strategies of wood.</title>
        <authorList>
            <person name="Hori C."/>
            <person name="Ishida T."/>
            <person name="Igarashi K."/>
            <person name="Samejima M."/>
            <person name="Suzuki H."/>
            <person name="Master E."/>
            <person name="Ferreira P."/>
            <person name="Ruiz-Duenas F.J."/>
            <person name="Held B."/>
            <person name="Canessa P."/>
            <person name="Larrondo L.F."/>
            <person name="Schmoll M."/>
            <person name="Druzhinina I.S."/>
            <person name="Kubicek C.P."/>
            <person name="Gaskell J.A."/>
            <person name="Kersten P."/>
            <person name="St John F."/>
            <person name="Glasner J."/>
            <person name="Sabat G."/>
            <person name="Splinter BonDurant S."/>
            <person name="Syed K."/>
            <person name="Yadav J."/>
            <person name="Mgbeahuruike A.C."/>
            <person name="Kovalchuk A."/>
            <person name="Asiegbu F.O."/>
            <person name="Lackner G."/>
            <person name="Hoffmeister D."/>
            <person name="Rencoret J."/>
            <person name="Gutierrez A."/>
            <person name="Sun H."/>
            <person name="Lindquist E."/>
            <person name="Barry K."/>
            <person name="Riley R."/>
            <person name="Grigoriev I.V."/>
            <person name="Henrissat B."/>
            <person name="Kues U."/>
            <person name="Berka R.M."/>
            <person name="Martinez A.T."/>
            <person name="Covert S.F."/>
            <person name="Blanchette R.A."/>
            <person name="Cullen D."/>
        </authorList>
    </citation>
    <scope>NUCLEOTIDE SEQUENCE [LARGE SCALE GENOMIC DNA]</scope>
    <source>
        <strain evidence="7 8">11061_1 CR5-6</strain>
    </source>
</reference>
<keyword evidence="4 6" id="KW-1133">Transmembrane helix</keyword>
<dbReference type="InterPro" id="IPR036259">
    <property type="entry name" value="MFS_trans_sf"/>
</dbReference>
<accession>A0A0C3RZM3</accession>
<keyword evidence="3 6" id="KW-0812">Transmembrane</keyword>
<evidence type="ECO:0000313" key="8">
    <source>
        <dbReference type="Proteomes" id="UP000053257"/>
    </source>
</evidence>
<keyword evidence="2" id="KW-0813">Transport</keyword>
<gene>
    <name evidence="7" type="ORF">PHLGIDRAFT_404972</name>
</gene>
<organism evidence="7 8">
    <name type="scientific">Phlebiopsis gigantea (strain 11061_1 CR5-6)</name>
    <name type="common">White-rot fungus</name>
    <name type="synonym">Peniophora gigantea</name>
    <dbReference type="NCBI Taxonomy" id="745531"/>
    <lineage>
        <taxon>Eukaryota</taxon>
        <taxon>Fungi</taxon>
        <taxon>Dikarya</taxon>
        <taxon>Basidiomycota</taxon>
        <taxon>Agaricomycotina</taxon>
        <taxon>Agaricomycetes</taxon>
        <taxon>Polyporales</taxon>
        <taxon>Phanerochaetaceae</taxon>
        <taxon>Phlebiopsis</taxon>
    </lineage>
</organism>
<evidence type="ECO:0000256" key="4">
    <source>
        <dbReference type="ARBA" id="ARBA00022989"/>
    </source>
</evidence>
<dbReference type="GO" id="GO:0022857">
    <property type="term" value="F:transmembrane transporter activity"/>
    <property type="evidence" value="ECO:0007669"/>
    <property type="project" value="TreeGrafter"/>
</dbReference>
<dbReference type="SUPFAM" id="SSF103473">
    <property type="entry name" value="MFS general substrate transporter"/>
    <property type="match status" value="1"/>
</dbReference>
<keyword evidence="5 6" id="KW-0472">Membrane</keyword>
<dbReference type="AlphaFoldDB" id="A0A0C3RZM3"/>
<evidence type="ECO:0000256" key="2">
    <source>
        <dbReference type="ARBA" id="ARBA00022448"/>
    </source>
</evidence>
<name>A0A0C3RZM3_PHLG1</name>
<dbReference type="GO" id="GO:0016020">
    <property type="term" value="C:membrane"/>
    <property type="evidence" value="ECO:0007669"/>
    <property type="project" value="UniProtKB-SubCell"/>
</dbReference>
<keyword evidence="8" id="KW-1185">Reference proteome</keyword>
<proteinExistence type="predicted"/>